<protein>
    <recommendedName>
        <fullName evidence="3">JAB1/MPN/MOV34 metalloenzyme domain-containing protein</fullName>
    </recommendedName>
</protein>
<accession>W6MFK2</accession>
<reference evidence="1" key="2">
    <citation type="submission" date="2014-02" db="EMBL/GenBank/DDBJ databases">
        <title>Complete DNA sequence of /Kuraishia capsulata/ illustrates novel genomic features among budding yeasts (/Saccharomycotina/).</title>
        <authorList>
            <person name="Morales L."/>
            <person name="Noel B."/>
            <person name="Porcel B."/>
            <person name="Marcet-Houben M."/>
            <person name="Hullo M-F."/>
            <person name="Sacerdot C."/>
            <person name="Tekaia F."/>
            <person name="Leh-Louis V."/>
            <person name="Despons L."/>
            <person name="Khanna V."/>
            <person name="Aury J-M."/>
            <person name="Barbe V."/>
            <person name="Couloux A."/>
            <person name="Labadie K."/>
            <person name="Pelletier E."/>
            <person name="Souciet J-L."/>
            <person name="Boekhout T."/>
            <person name="Gabaldon T."/>
            <person name="Wincker P."/>
            <person name="Dujon B."/>
        </authorList>
    </citation>
    <scope>NUCLEOTIDE SEQUENCE</scope>
    <source>
        <strain evidence="1">CBS 1993</strain>
    </source>
</reference>
<dbReference type="STRING" id="1382522.W6MFK2"/>
<dbReference type="EMBL" id="HG793125">
    <property type="protein sequence ID" value="CDK24128.1"/>
    <property type="molecule type" value="Genomic_DNA"/>
</dbReference>
<dbReference type="GeneID" id="34517534"/>
<dbReference type="Gene3D" id="3.40.140.10">
    <property type="entry name" value="Cytidine Deaminase, domain 2"/>
    <property type="match status" value="1"/>
</dbReference>
<dbReference type="HOGENOM" id="CLU_963483_0_0_1"/>
<name>W6MFK2_9ASCO</name>
<evidence type="ECO:0000313" key="2">
    <source>
        <dbReference type="Proteomes" id="UP000019384"/>
    </source>
</evidence>
<dbReference type="Proteomes" id="UP000019384">
    <property type="component" value="Unassembled WGS sequence"/>
</dbReference>
<evidence type="ECO:0008006" key="3">
    <source>
        <dbReference type="Google" id="ProtNLM"/>
    </source>
</evidence>
<dbReference type="AlphaFoldDB" id="W6MFK2"/>
<reference evidence="1" key="1">
    <citation type="submission" date="2013-12" db="EMBL/GenBank/DDBJ databases">
        <authorList>
            <person name="Genoscope - CEA"/>
        </authorList>
    </citation>
    <scope>NUCLEOTIDE SEQUENCE</scope>
    <source>
        <strain evidence="1">CBS 1993</strain>
    </source>
</reference>
<keyword evidence="2" id="KW-1185">Reference proteome</keyword>
<sequence length="277" mass="31014">MSTVIHPLVLFTIGETLTRRIDSNVGVLLARSGSKSCAVVASFPLVLSGDFQLSKFDGLLKDFSVVYPASQFYGFYYITSADATSETVIKTQIAELYNGANIYLADDSKRPVMRFDRNVFENDGQNENGSEIPFVNLYDLVSNDPIEYSMRSFASEKIAIDGISHHLKDSTADAKSSESTLAKLDTAVADMEAFLATMRGNIEDTLQYLYKVQLGETRKDDSFLIQLETILDKIDRLSREDHDIPRTNSRLVQKLKDEISLNLSLVLTQVELVERQI</sequence>
<organism evidence="1 2">
    <name type="scientific">Kuraishia capsulata CBS 1993</name>
    <dbReference type="NCBI Taxonomy" id="1382522"/>
    <lineage>
        <taxon>Eukaryota</taxon>
        <taxon>Fungi</taxon>
        <taxon>Dikarya</taxon>
        <taxon>Ascomycota</taxon>
        <taxon>Saccharomycotina</taxon>
        <taxon>Pichiomycetes</taxon>
        <taxon>Pichiales</taxon>
        <taxon>Pichiaceae</taxon>
        <taxon>Kuraishia</taxon>
    </lineage>
</organism>
<gene>
    <name evidence="1" type="ORF">KUCA_T00000088001</name>
</gene>
<proteinExistence type="predicted"/>
<dbReference type="RefSeq" id="XP_022456146.1">
    <property type="nucleotide sequence ID" value="XM_022604593.1"/>
</dbReference>
<evidence type="ECO:0000313" key="1">
    <source>
        <dbReference type="EMBL" id="CDK24128.1"/>
    </source>
</evidence>